<accession>A0A5N6K065</accession>
<keyword evidence="2 3" id="KW-0378">Hydrolase</keyword>
<dbReference type="EMBL" id="VIGI01000010">
    <property type="protein sequence ID" value="KAB8295158.1"/>
    <property type="molecule type" value="Genomic_DNA"/>
</dbReference>
<organism evidence="5 6">
    <name type="scientific">Monilinia laxa</name>
    <name type="common">Brown rot fungus</name>
    <name type="synonym">Sclerotinia laxa</name>
    <dbReference type="NCBI Taxonomy" id="61186"/>
    <lineage>
        <taxon>Eukaryota</taxon>
        <taxon>Fungi</taxon>
        <taxon>Dikarya</taxon>
        <taxon>Ascomycota</taxon>
        <taxon>Pezizomycotina</taxon>
        <taxon>Leotiomycetes</taxon>
        <taxon>Helotiales</taxon>
        <taxon>Sclerotiniaceae</taxon>
        <taxon>Monilinia</taxon>
    </lineage>
</organism>
<evidence type="ECO:0000313" key="5">
    <source>
        <dbReference type="EMBL" id="KAB8295158.1"/>
    </source>
</evidence>
<dbReference type="Pfam" id="PF00135">
    <property type="entry name" value="COesterase"/>
    <property type="match status" value="1"/>
</dbReference>
<dbReference type="GO" id="GO:0016787">
    <property type="term" value="F:hydrolase activity"/>
    <property type="evidence" value="ECO:0007669"/>
    <property type="project" value="UniProtKB-KW"/>
</dbReference>
<dbReference type="InterPro" id="IPR050309">
    <property type="entry name" value="Type-B_Carboxylest/Lipase"/>
</dbReference>
<gene>
    <name evidence="5" type="ORF">EYC80_007087</name>
</gene>
<dbReference type="EC" id="3.1.1.-" evidence="3"/>
<dbReference type="PROSITE" id="PS00122">
    <property type="entry name" value="CARBOXYLESTERASE_B_1"/>
    <property type="match status" value="1"/>
</dbReference>
<protein>
    <recommendedName>
        <fullName evidence="3">Carboxylic ester hydrolase</fullName>
        <ecNumber evidence="3">3.1.1.-</ecNumber>
    </recommendedName>
</protein>
<keyword evidence="6" id="KW-1185">Reference proteome</keyword>
<dbReference type="PANTHER" id="PTHR11559">
    <property type="entry name" value="CARBOXYLESTERASE"/>
    <property type="match status" value="1"/>
</dbReference>
<dbReference type="AlphaFoldDB" id="A0A5N6K065"/>
<sequence>MVLNLHIQLHLKLLLSFLLGVSLFAFAASVIRTYCTMDTNYDITSWLLTAEDFLGNYLTGQNISNFTNSVNGMTLIEQFGSENKAGAPVLVWIHGGGYVYGSKTSSGNPASLVAASLENEKEGMIYVAMNYRLGLFGWLTGDSKVTANAGLLDQRLALEWVQTNIQLFGGDPNRLTVMGESAGAGSILHHITAYGGTKDRAPFQRAIPQSPAFIPVVPSQEKALFREVIGNASLLSNTTIKTVGQLRNLPYEVLSGVNILLTGKSSYGQFTFGPVVDESYVPDFPPRLLSQGAFDNNIDVLVGQNANEGLIFTNPAVQTQLEYISTLEQALPSANTSVIFHLANVLYPPIYNGSYGYTSSIERLALSISHFTIICNAYSLVSTLSKISPQNVNSSSPSSSYAYLFSIPPGIHGIDVPYTFFNGDTTGGTLQDPPVITDIATALQQFLTDFVIARDPSSSGAFVGYDKSETVTSIDIAGFKNVGDPAADSRCDYWFQFPYYHSEQ</sequence>
<reference evidence="5 6" key="1">
    <citation type="submission" date="2019-06" db="EMBL/GenBank/DDBJ databases">
        <title>Genome Sequence of the Brown Rot Fungal Pathogen Monilinia laxa.</title>
        <authorList>
            <person name="De Miccolis Angelini R.M."/>
            <person name="Landi L."/>
            <person name="Abate D."/>
            <person name="Pollastro S."/>
            <person name="Romanazzi G."/>
            <person name="Faretra F."/>
        </authorList>
    </citation>
    <scope>NUCLEOTIDE SEQUENCE [LARGE SCALE GENOMIC DNA]</scope>
    <source>
        <strain evidence="5 6">Mlax316</strain>
    </source>
</reference>
<dbReference type="InterPro" id="IPR029058">
    <property type="entry name" value="AB_hydrolase_fold"/>
</dbReference>
<dbReference type="Proteomes" id="UP000326757">
    <property type="component" value="Unassembled WGS sequence"/>
</dbReference>
<proteinExistence type="inferred from homology"/>
<evidence type="ECO:0000256" key="3">
    <source>
        <dbReference type="RuleBase" id="RU361235"/>
    </source>
</evidence>
<comment type="caution">
    <text evidence="5">The sequence shown here is derived from an EMBL/GenBank/DDBJ whole genome shotgun (WGS) entry which is preliminary data.</text>
</comment>
<evidence type="ECO:0000313" key="6">
    <source>
        <dbReference type="Proteomes" id="UP000326757"/>
    </source>
</evidence>
<comment type="similarity">
    <text evidence="1 3">Belongs to the type-B carboxylesterase/lipase family.</text>
</comment>
<feature type="domain" description="Carboxylesterase type B" evidence="4">
    <location>
        <begin position="82"/>
        <end position="475"/>
    </location>
</feature>
<dbReference type="Gene3D" id="3.40.50.1820">
    <property type="entry name" value="alpha/beta hydrolase"/>
    <property type="match status" value="1"/>
</dbReference>
<name>A0A5N6K065_MONLA</name>
<dbReference type="OrthoDB" id="408631at2759"/>
<dbReference type="SUPFAM" id="SSF53474">
    <property type="entry name" value="alpha/beta-Hydrolases"/>
    <property type="match status" value="1"/>
</dbReference>
<dbReference type="InterPro" id="IPR002018">
    <property type="entry name" value="CarbesteraseB"/>
</dbReference>
<dbReference type="InterPro" id="IPR019826">
    <property type="entry name" value="Carboxylesterase_B_AS"/>
</dbReference>
<evidence type="ECO:0000256" key="2">
    <source>
        <dbReference type="ARBA" id="ARBA00022801"/>
    </source>
</evidence>
<evidence type="ECO:0000259" key="4">
    <source>
        <dbReference type="Pfam" id="PF00135"/>
    </source>
</evidence>
<evidence type="ECO:0000256" key="1">
    <source>
        <dbReference type="ARBA" id="ARBA00005964"/>
    </source>
</evidence>